<name>A0A7D9IQY0_PARCT</name>
<evidence type="ECO:0000313" key="1">
    <source>
        <dbReference type="EMBL" id="CAB4011244.1"/>
    </source>
</evidence>
<gene>
    <name evidence="1" type="ORF">PACLA_8A048885</name>
</gene>
<organism evidence="1 2">
    <name type="scientific">Paramuricea clavata</name>
    <name type="common">Red gorgonian</name>
    <name type="synonym">Violescent sea-whip</name>
    <dbReference type="NCBI Taxonomy" id="317549"/>
    <lineage>
        <taxon>Eukaryota</taxon>
        <taxon>Metazoa</taxon>
        <taxon>Cnidaria</taxon>
        <taxon>Anthozoa</taxon>
        <taxon>Octocorallia</taxon>
        <taxon>Malacalcyonacea</taxon>
        <taxon>Plexauridae</taxon>
        <taxon>Paramuricea</taxon>
    </lineage>
</organism>
<sequence>MAMNGKHSHRESEVAEMMNKDKGGQYSVMGSKQARATCSLTIIVLFIVSMILVVVGISLIIVSSSKKDDCQGTGDLEHKYCGFSEEAKRAGFEQFLTEMQRTFFRLHPHQSYHDPKMDFEEDVVVIQKTYKPFNPKPSNLKTITDASLALLKKLNALNVNVDRLKPRERKTLIQAKHYLKHVFGQTYDMNYYAADWLMGPNHFCWQPICDIGKDIFYHLDYFKPNGLKDLERLR</sequence>
<proteinExistence type="predicted"/>
<dbReference type="EMBL" id="CACRXK020007083">
    <property type="protein sequence ID" value="CAB4011244.1"/>
    <property type="molecule type" value="Genomic_DNA"/>
</dbReference>
<evidence type="ECO:0000313" key="2">
    <source>
        <dbReference type="Proteomes" id="UP001152795"/>
    </source>
</evidence>
<dbReference type="OrthoDB" id="5988279at2759"/>
<dbReference type="PANTHER" id="PTHR33361">
    <property type="entry name" value="GLR0591 PROTEIN"/>
    <property type="match status" value="1"/>
</dbReference>
<protein>
    <submittedName>
        <fullName evidence="1">Uncharacterized protein</fullName>
    </submittedName>
</protein>
<dbReference type="AlphaFoldDB" id="A0A7D9IQY0"/>
<accession>A0A7D9IQY0</accession>
<dbReference type="PANTHER" id="PTHR33361:SF2">
    <property type="entry name" value="DUF885 DOMAIN-CONTAINING PROTEIN"/>
    <property type="match status" value="1"/>
</dbReference>
<keyword evidence="2" id="KW-1185">Reference proteome</keyword>
<dbReference type="Proteomes" id="UP001152795">
    <property type="component" value="Unassembled WGS sequence"/>
</dbReference>
<comment type="caution">
    <text evidence="1">The sequence shown here is derived from an EMBL/GenBank/DDBJ whole genome shotgun (WGS) entry which is preliminary data.</text>
</comment>
<reference evidence="1" key="1">
    <citation type="submission" date="2020-04" db="EMBL/GenBank/DDBJ databases">
        <authorList>
            <person name="Alioto T."/>
            <person name="Alioto T."/>
            <person name="Gomez Garrido J."/>
        </authorList>
    </citation>
    <scope>NUCLEOTIDE SEQUENCE</scope>
    <source>
        <strain evidence="1">A484AB</strain>
    </source>
</reference>
<dbReference type="InterPro" id="IPR010281">
    <property type="entry name" value="DUF885"/>
</dbReference>